<protein>
    <submittedName>
        <fullName evidence="2">Uncharacterized protein</fullName>
    </submittedName>
</protein>
<dbReference type="Proteomes" id="UP001458880">
    <property type="component" value="Unassembled WGS sequence"/>
</dbReference>
<comment type="caution">
    <text evidence="2">The sequence shown here is derived from an EMBL/GenBank/DDBJ whole genome shotgun (WGS) entry which is preliminary data.</text>
</comment>
<keyword evidence="1" id="KW-0472">Membrane</keyword>
<dbReference type="EMBL" id="JASPKY010001086">
    <property type="protein sequence ID" value="KAK9679121.1"/>
    <property type="molecule type" value="Genomic_DNA"/>
</dbReference>
<evidence type="ECO:0000256" key="1">
    <source>
        <dbReference type="SAM" id="Phobius"/>
    </source>
</evidence>
<keyword evidence="1" id="KW-1133">Transmembrane helix</keyword>
<organism evidence="2 3">
    <name type="scientific">Popillia japonica</name>
    <name type="common">Japanese beetle</name>
    <dbReference type="NCBI Taxonomy" id="7064"/>
    <lineage>
        <taxon>Eukaryota</taxon>
        <taxon>Metazoa</taxon>
        <taxon>Ecdysozoa</taxon>
        <taxon>Arthropoda</taxon>
        <taxon>Hexapoda</taxon>
        <taxon>Insecta</taxon>
        <taxon>Pterygota</taxon>
        <taxon>Neoptera</taxon>
        <taxon>Endopterygota</taxon>
        <taxon>Coleoptera</taxon>
        <taxon>Polyphaga</taxon>
        <taxon>Scarabaeiformia</taxon>
        <taxon>Scarabaeidae</taxon>
        <taxon>Rutelinae</taxon>
        <taxon>Popillia</taxon>
    </lineage>
</organism>
<accession>A0AAW1HRS1</accession>
<sequence length="152" mass="17584">MKLYKQYSATLRFTYVATQCAAVTIHLSFNKAPPHANFFVRNPVFIKATCQGWEPNPVECPPTILLLLVYSSPQPANKVLLFIENYIDSKAETLLIECNIYMKHCSMCEKNCPRKKIVILARRVLELKVHIYAMFKAFYISRFLINFGMIIN</sequence>
<proteinExistence type="predicted"/>
<evidence type="ECO:0000313" key="3">
    <source>
        <dbReference type="Proteomes" id="UP001458880"/>
    </source>
</evidence>
<name>A0AAW1HRS1_POPJA</name>
<evidence type="ECO:0000313" key="2">
    <source>
        <dbReference type="EMBL" id="KAK9679121.1"/>
    </source>
</evidence>
<keyword evidence="1" id="KW-0812">Transmembrane</keyword>
<gene>
    <name evidence="2" type="ORF">QE152_g40259</name>
</gene>
<feature type="transmembrane region" description="Helical" evidence="1">
    <location>
        <begin position="131"/>
        <end position="151"/>
    </location>
</feature>
<dbReference type="AlphaFoldDB" id="A0AAW1HRS1"/>
<reference evidence="2 3" key="1">
    <citation type="journal article" date="2024" name="BMC Genomics">
        <title>De novo assembly and annotation of Popillia japonica's genome with initial clues to its potential as an invasive pest.</title>
        <authorList>
            <person name="Cucini C."/>
            <person name="Boschi S."/>
            <person name="Funari R."/>
            <person name="Cardaioli E."/>
            <person name="Iannotti N."/>
            <person name="Marturano G."/>
            <person name="Paoli F."/>
            <person name="Bruttini M."/>
            <person name="Carapelli A."/>
            <person name="Frati F."/>
            <person name="Nardi F."/>
        </authorList>
    </citation>
    <scope>NUCLEOTIDE SEQUENCE [LARGE SCALE GENOMIC DNA]</scope>
    <source>
        <strain evidence="2">DMR45628</strain>
    </source>
</reference>
<keyword evidence="3" id="KW-1185">Reference proteome</keyword>